<keyword evidence="2" id="KW-0812">Transmembrane</keyword>
<dbReference type="InterPro" id="IPR058593">
    <property type="entry name" value="ARB_07466-like_C"/>
</dbReference>
<comment type="caution">
    <text evidence="4">The sequence shown here is derived from an EMBL/GenBank/DDBJ whole genome shotgun (WGS) entry which is preliminary data.</text>
</comment>
<dbReference type="RefSeq" id="WP_270680153.1">
    <property type="nucleotide sequence ID" value="NZ_JAQFWP010000057.1"/>
</dbReference>
<feature type="region of interest" description="Disordered" evidence="1">
    <location>
        <begin position="135"/>
        <end position="165"/>
    </location>
</feature>
<proteinExistence type="predicted"/>
<sequence length="289" mass="30632">MSTDPRQGASDDLPPSRPSSEDGTGPERASGPGARGRARRRGRKRGGCLVGCLITLAVLALIAGGLALAAPRLLEAVGRDRTALPWGPECAVQTEDGAIALTTEEAQRATTAVALSARGAEAPDTSDIDPAALERLAQGPPDDAGPSLTCRASPASGLERQEMAESGLTPRAEQVLEAMGEVFGEQSLGGYEPGGVDSGHGADSAHYDGRAIDVFYRPVNEENRREGWLLAHWLVAHAEELRVANVIFDDKIWNARGSAGGWWDYRSPDPDNEILRHLDHVHVDVQRGG</sequence>
<accession>A0ABT4TS56</accession>
<keyword evidence="5" id="KW-1185">Reference proteome</keyword>
<gene>
    <name evidence="4" type="ORF">O4U47_23655</name>
</gene>
<dbReference type="Proteomes" id="UP001165685">
    <property type="component" value="Unassembled WGS sequence"/>
</dbReference>
<feature type="domain" description="ARB-07466-like C-terminal" evidence="3">
    <location>
        <begin position="165"/>
        <end position="266"/>
    </location>
</feature>
<evidence type="ECO:0000259" key="3">
    <source>
        <dbReference type="Pfam" id="PF26571"/>
    </source>
</evidence>
<keyword evidence="2" id="KW-1133">Transmembrane helix</keyword>
<organism evidence="4 5">
    <name type="scientific">Nocardiopsis suaedae</name>
    <dbReference type="NCBI Taxonomy" id="3018444"/>
    <lineage>
        <taxon>Bacteria</taxon>
        <taxon>Bacillati</taxon>
        <taxon>Actinomycetota</taxon>
        <taxon>Actinomycetes</taxon>
        <taxon>Streptosporangiales</taxon>
        <taxon>Nocardiopsidaceae</taxon>
        <taxon>Nocardiopsis</taxon>
    </lineage>
</organism>
<evidence type="ECO:0000313" key="4">
    <source>
        <dbReference type="EMBL" id="MDA2807525.1"/>
    </source>
</evidence>
<dbReference type="EMBL" id="JAQFWP010000057">
    <property type="protein sequence ID" value="MDA2807525.1"/>
    <property type="molecule type" value="Genomic_DNA"/>
</dbReference>
<keyword evidence="2" id="KW-0472">Membrane</keyword>
<evidence type="ECO:0000313" key="5">
    <source>
        <dbReference type="Proteomes" id="UP001165685"/>
    </source>
</evidence>
<protein>
    <recommendedName>
        <fullName evidence="3">ARB-07466-like C-terminal domain-containing protein</fullName>
    </recommendedName>
</protein>
<dbReference type="Pfam" id="PF26571">
    <property type="entry name" value="VldE"/>
    <property type="match status" value="1"/>
</dbReference>
<feature type="region of interest" description="Disordered" evidence="1">
    <location>
        <begin position="1"/>
        <end position="41"/>
    </location>
</feature>
<evidence type="ECO:0000256" key="1">
    <source>
        <dbReference type="SAM" id="MobiDB-lite"/>
    </source>
</evidence>
<feature type="transmembrane region" description="Helical" evidence="2">
    <location>
        <begin position="47"/>
        <end position="70"/>
    </location>
</feature>
<name>A0ABT4TS56_9ACTN</name>
<evidence type="ECO:0000256" key="2">
    <source>
        <dbReference type="SAM" id="Phobius"/>
    </source>
</evidence>
<reference evidence="4" key="1">
    <citation type="submission" date="2023-01" db="EMBL/GenBank/DDBJ databases">
        <title>Draft genome sequence of Nocardiopsis sp. LSu2-4 isolated from halophytes.</title>
        <authorList>
            <person name="Duangmal K."/>
            <person name="Chantavorakit T."/>
        </authorList>
    </citation>
    <scope>NUCLEOTIDE SEQUENCE</scope>
    <source>
        <strain evidence="4">LSu2-4</strain>
    </source>
</reference>